<sequence length="393" mass="43486">MLSDKRLDDITASDIQGLIDNEVPEGPTLEYKQALELDTRDQRKEFAADVSSFANARGGDIIFGIVEKQENGKNTGLADSVVGLPDINVDQELLRIQQILRHTIEPRVPIAEPRFVDGFASGAVLVIRVGKSWIGPHRVIASSKFHLRTSSGKCELDVVELRSAFTRSADLAERIRRFRDDRLARIIAGETHVAECGDPSVVLHIVPISTFSDTTSVDIKRFISSRPIPPSLGSVASKRRPNLDGFLLTTGASDLEANYSQIFRDGCIEMVDVNDIAGHDRMIDSGRMEKSVLDAVEASERMLSEIGIDPPLVLLLSFLNVKGFNMTVSAAFSRGASPGIDRDFLLLPDVIIEESSQNLDHILRPVFDALWQATGRNQSLNYDEEGNWRRHDQ</sequence>
<keyword evidence="3" id="KW-1185">Reference proteome</keyword>
<dbReference type="InterPro" id="IPR007421">
    <property type="entry name" value="Schlafen_AlbA_2_dom"/>
</dbReference>
<feature type="domain" description="Schlafen AlbA-2" evidence="1">
    <location>
        <begin position="25"/>
        <end position="153"/>
    </location>
</feature>
<dbReference type="Proteomes" id="UP000317093">
    <property type="component" value="Chromosome"/>
</dbReference>
<evidence type="ECO:0000259" key="1">
    <source>
        <dbReference type="Pfam" id="PF04326"/>
    </source>
</evidence>
<dbReference type="EMBL" id="CP036279">
    <property type="protein sequence ID" value="QDU61290.1"/>
    <property type="molecule type" value="Genomic_DNA"/>
</dbReference>
<dbReference type="OrthoDB" id="231487at2"/>
<dbReference type="Pfam" id="PF04326">
    <property type="entry name" value="SLFN_AlbA_2"/>
    <property type="match status" value="1"/>
</dbReference>
<evidence type="ECO:0000313" key="2">
    <source>
        <dbReference type="EMBL" id="QDU61290.1"/>
    </source>
</evidence>
<dbReference type="PANTHER" id="PTHR30595">
    <property type="entry name" value="GLPR-RELATED TRANSCRIPTIONAL REPRESSOR"/>
    <property type="match status" value="1"/>
</dbReference>
<accession>A0A518B2S5</accession>
<dbReference type="PANTHER" id="PTHR30595:SF6">
    <property type="entry name" value="SCHLAFEN ALBA-2 DOMAIN-CONTAINING PROTEIN"/>
    <property type="match status" value="1"/>
</dbReference>
<proteinExistence type="predicted"/>
<dbReference type="Gene3D" id="3.30.950.30">
    <property type="entry name" value="Schlafen, AAA domain"/>
    <property type="match status" value="1"/>
</dbReference>
<reference evidence="2 3" key="1">
    <citation type="submission" date="2019-02" db="EMBL/GenBank/DDBJ databases">
        <title>Deep-cultivation of Planctomycetes and their phenomic and genomic characterization uncovers novel biology.</title>
        <authorList>
            <person name="Wiegand S."/>
            <person name="Jogler M."/>
            <person name="Boedeker C."/>
            <person name="Pinto D."/>
            <person name="Vollmers J."/>
            <person name="Rivas-Marin E."/>
            <person name="Kohn T."/>
            <person name="Peeters S.H."/>
            <person name="Heuer A."/>
            <person name="Rast P."/>
            <person name="Oberbeckmann S."/>
            <person name="Bunk B."/>
            <person name="Jeske O."/>
            <person name="Meyerdierks A."/>
            <person name="Storesund J.E."/>
            <person name="Kallscheuer N."/>
            <person name="Luecker S."/>
            <person name="Lage O.M."/>
            <person name="Pohl T."/>
            <person name="Merkel B.J."/>
            <person name="Hornburger P."/>
            <person name="Mueller R.-W."/>
            <person name="Bruemmer F."/>
            <person name="Labrenz M."/>
            <person name="Spormann A.M."/>
            <person name="Op den Camp H."/>
            <person name="Overmann J."/>
            <person name="Amann R."/>
            <person name="Jetten M.S.M."/>
            <person name="Mascher T."/>
            <person name="Medema M.H."/>
            <person name="Devos D.P."/>
            <person name="Kaster A.-K."/>
            <person name="Ovreas L."/>
            <person name="Rohde M."/>
            <person name="Galperin M.Y."/>
            <person name="Jogler C."/>
        </authorList>
    </citation>
    <scope>NUCLEOTIDE SEQUENCE [LARGE SCALE GENOMIC DNA]</scope>
    <source>
        <strain evidence="2 3">Pan216</strain>
    </source>
</reference>
<dbReference type="KEGG" id="knv:Pan216_21450"/>
<dbReference type="AlphaFoldDB" id="A0A518B2S5"/>
<dbReference type="RefSeq" id="WP_145257900.1">
    <property type="nucleotide sequence ID" value="NZ_CP036279.1"/>
</dbReference>
<dbReference type="InterPro" id="IPR038461">
    <property type="entry name" value="Schlafen_AlbA_2_dom_sf"/>
</dbReference>
<name>A0A518B2S5_9BACT</name>
<gene>
    <name evidence="2" type="ORF">Pan216_21450</name>
</gene>
<evidence type="ECO:0000313" key="3">
    <source>
        <dbReference type="Proteomes" id="UP000317093"/>
    </source>
</evidence>
<protein>
    <submittedName>
        <fullName evidence="2">Divergent AAA domain protein</fullName>
    </submittedName>
</protein>
<organism evidence="2 3">
    <name type="scientific">Kolteria novifilia</name>
    <dbReference type="NCBI Taxonomy" id="2527975"/>
    <lineage>
        <taxon>Bacteria</taxon>
        <taxon>Pseudomonadati</taxon>
        <taxon>Planctomycetota</taxon>
        <taxon>Planctomycetia</taxon>
        <taxon>Kolteriales</taxon>
        <taxon>Kolteriaceae</taxon>
        <taxon>Kolteria</taxon>
    </lineage>
</organism>